<comment type="function">
    <text evidence="7">3'-5' exoribonuclease that releases 5'-nucleoside monophosphates and is involved in maturation of structured RNAs.</text>
</comment>
<evidence type="ECO:0000256" key="4">
    <source>
        <dbReference type="ARBA" id="ARBA00022801"/>
    </source>
</evidence>
<dbReference type="Pfam" id="PF17876">
    <property type="entry name" value="CSD2"/>
    <property type="match status" value="1"/>
</dbReference>
<evidence type="ECO:0000256" key="2">
    <source>
        <dbReference type="ARBA" id="ARBA00022490"/>
    </source>
</evidence>
<dbReference type="PROSITE" id="PS50126">
    <property type="entry name" value="S1"/>
    <property type="match status" value="1"/>
</dbReference>
<dbReference type="EC" id="3.1.13.1" evidence="7"/>
<feature type="domain" description="S1 motif" evidence="9">
    <location>
        <begin position="661"/>
        <end position="742"/>
    </location>
</feature>
<dbReference type="SMART" id="SM00955">
    <property type="entry name" value="RNB"/>
    <property type="match status" value="1"/>
</dbReference>
<comment type="catalytic activity">
    <reaction evidence="1 7">
        <text>Exonucleolytic cleavage in the 3'- to 5'-direction to yield nucleoside 5'-phosphates.</text>
        <dbReference type="EC" id="3.1.13.1"/>
    </reaction>
</comment>
<dbReference type="Pfam" id="PF00773">
    <property type="entry name" value="RNB"/>
    <property type="match status" value="1"/>
</dbReference>
<dbReference type="RefSeq" id="WP_377136981.1">
    <property type="nucleotide sequence ID" value="NZ_JBHUJC010000041.1"/>
</dbReference>
<feature type="region of interest" description="Disordered" evidence="8">
    <location>
        <begin position="140"/>
        <end position="168"/>
    </location>
</feature>
<proteinExistence type="inferred from homology"/>
<dbReference type="InterPro" id="IPR011805">
    <property type="entry name" value="RNase_R"/>
</dbReference>
<evidence type="ECO:0000259" key="9">
    <source>
        <dbReference type="PROSITE" id="PS50126"/>
    </source>
</evidence>
<keyword evidence="2 7" id="KW-0963">Cytoplasm</keyword>
<comment type="caution">
    <text evidence="10">The sequence shown here is derived from an EMBL/GenBank/DDBJ whole genome shotgun (WGS) entry which is preliminary data.</text>
</comment>
<dbReference type="SMART" id="SM00316">
    <property type="entry name" value="S1"/>
    <property type="match status" value="1"/>
</dbReference>
<dbReference type="PANTHER" id="PTHR23355:SF9">
    <property type="entry name" value="DIS3-LIKE EXONUCLEASE 2"/>
    <property type="match status" value="1"/>
</dbReference>
<dbReference type="NCBIfam" id="TIGR02063">
    <property type="entry name" value="RNase_R"/>
    <property type="match status" value="1"/>
</dbReference>
<keyword evidence="11" id="KW-1185">Reference proteome</keyword>
<feature type="compositionally biased region" description="Basic and acidic residues" evidence="8">
    <location>
        <begin position="157"/>
        <end position="168"/>
    </location>
</feature>
<comment type="similarity">
    <text evidence="7">Belongs to the RNR ribonuclease family. RNase R subfamily.</text>
</comment>
<keyword evidence="5 7" id="KW-0269">Exonuclease</keyword>
<keyword evidence="4 7" id="KW-0378">Hydrolase</keyword>
<gene>
    <name evidence="7 10" type="primary">rnr</name>
    <name evidence="10" type="ORF">ACFSQZ_13005</name>
</gene>
<evidence type="ECO:0000256" key="7">
    <source>
        <dbReference type="HAMAP-Rule" id="MF_01895"/>
    </source>
</evidence>
<dbReference type="InterPro" id="IPR012340">
    <property type="entry name" value="NA-bd_OB-fold"/>
</dbReference>
<dbReference type="InterPro" id="IPR004476">
    <property type="entry name" value="RNase_II/RNase_R"/>
</dbReference>
<sequence length="744" mass="84499">MNDLRKQLLKLMQGKSYRPMNKSELARNLGIDSSERRELRIQLTKLEKEGRVVIGAKSRYKLRETALVQLVGILRYQPNGNAWFYPTQSDEGNLATGMDIKKHDRVFVDNRDMGVALDGDLVRVKITRIGVPRWKQYADKGKKQYDKRGRPIKSKAQPKEDAKEEAAGKVTKVLERKNTTIIGIYREEGRFCYVEPEMKGLPGGIDLLDAGLAKPGQLVAVEIVEWAHRNATPVGKVIKVIGYPDAPGVDIISVIHKHNLRVEFESEVQKEADAVSEVISDEEYARREDWRDKLVLTVDPGDAKDHDDAVLVEELEDGWRLAVHIADVSHYVTPHSALDKEAQLRGNSTYLVDRVLPMLPVKLSNNVCSLRLGVDRLTKCAVMEFDRRGERRKVYFCDAVINSKAKLAYEEAQVLIKGDGGGEVGDAIRTAWGLADVLRKRRFAHGALDLDFPEVKVVLDEETKKPIEIKELVYDESHQMIEEFMLAANEAVAVELKMKRKNAVHRIHEDPDADRLNEFAEIARIHGFNAGDLTNKKHIQELLKQAKGSAVEQSIKLGLLKSLKRAAYSIEMLGHYGLAKMDYCHFTSPIRRYADLIVHRALQSLLVNPPVNPVRLPKSTKLEEIAQHISDTERNSAEAENATKRMKMMEYLFMLAQQDDPPVFEALITDVRRMGIFVEITNMQVKGLVKKEEFPQGRWNFEQGVMAFRDYQSQNELRLGQKVKVKIARVNMEKQLVDFTIVVS</sequence>
<dbReference type="Gene3D" id="2.40.50.140">
    <property type="entry name" value="Nucleic acid-binding proteins"/>
    <property type="match status" value="1"/>
</dbReference>
<comment type="subcellular location">
    <subcellularLocation>
        <location evidence="7">Cytoplasm</location>
    </subcellularLocation>
</comment>
<reference evidence="11" key="1">
    <citation type="journal article" date="2019" name="Int. J. Syst. Evol. Microbiol.">
        <title>The Global Catalogue of Microorganisms (GCM) 10K type strain sequencing project: providing services to taxonomists for standard genome sequencing and annotation.</title>
        <authorList>
            <consortium name="The Broad Institute Genomics Platform"/>
            <consortium name="The Broad Institute Genome Sequencing Center for Infectious Disease"/>
            <person name="Wu L."/>
            <person name="Ma J."/>
        </authorList>
    </citation>
    <scope>NUCLEOTIDE SEQUENCE [LARGE SCALE GENOMIC DNA]</scope>
    <source>
        <strain evidence="11">JCM 16545</strain>
    </source>
</reference>
<dbReference type="HAMAP" id="MF_01895">
    <property type="entry name" value="RNase_R"/>
    <property type="match status" value="1"/>
</dbReference>
<keyword evidence="3 7" id="KW-0540">Nuclease</keyword>
<dbReference type="InterPro" id="IPR003029">
    <property type="entry name" value="S1_domain"/>
</dbReference>
<evidence type="ECO:0000256" key="1">
    <source>
        <dbReference type="ARBA" id="ARBA00001849"/>
    </source>
</evidence>
<name>A0ABW5E5Q0_9BACT</name>
<evidence type="ECO:0000256" key="5">
    <source>
        <dbReference type="ARBA" id="ARBA00022839"/>
    </source>
</evidence>
<keyword evidence="6 7" id="KW-0694">RNA-binding</keyword>
<dbReference type="NCBIfam" id="TIGR00358">
    <property type="entry name" value="3_prime_RNase"/>
    <property type="match status" value="1"/>
</dbReference>
<dbReference type="InterPro" id="IPR040476">
    <property type="entry name" value="CSD2"/>
</dbReference>
<evidence type="ECO:0000256" key="3">
    <source>
        <dbReference type="ARBA" id="ARBA00022722"/>
    </source>
</evidence>
<dbReference type="SUPFAM" id="SSF50249">
    <property type="entry name" value="Nucleic acid-binding proteins"/>
    <property type="match status" value="3"/>
</dbReference>
<dbReference type="InterPro" id="IPR050180">
    <property type="entry name" value="RNR_Ribonuclease"/>
</dbReference>
<accession>A0ABW5E5Q0</accession>
<evidence type="ECO:0000256" key="6">
    <source>
        <dbReference type="ARBA" id="ARBA00022884"/>
    </source>
</evidence>
<organism evidence="10 11">
    <name type="scientific">Rubritalea spongiae</name>
    <dbReference type="NCBI Taxonomy" id="430797"/>
    <lineage>
        <taxon>Bacteria</taxon>
        <taxon>Pseudomonadati</taxon>
        <taxon>Verrucomicrobiota</taxon>
        <taxon>Verrucomicrobiia</taxon>
        <taxon>Verrucomicrobiales</taxon>
        <taxon>Rubritaleaceae</taxon>
        <taxon>Rubritalea</taxon>
    </lineage>
</organism>
<evidence type="ECO:0000256" key="8">
    <source>
        <dbReference type="SAM" id="MobiDB-lite"/>
    </source>
</evidence>
<evidence type="ECO:0000313" key="11">
    <source>
        <dbReference type="Proteomes" id="UP001597297"/>
    </source>
</evidence>
<feature type="compositionally biased region" description="Basic and acidic residues" evidence="8">
    <location>
        <begin position="140"/>
        <end position="149"/>
    </location>
</feature>
<dbReference type="PANTHER" id="PTHR23355">
    <property type="entry name" value="RIBONUCLEASE"/>
    <property type="match status" value="1"/>
</dbReference>
<dbReference type="InterPro" id="IPR001900">
    <property type="entry name" value="RNase_II/R"/>
</dbReference>
<evidence type="ECO:0000313" key="10">
    <source>
        <dbReference type="EMBL" id="MFD2277393.1"/>
    </source>
</evidence>
<dbReference type="EMBL" id="JBHUJC010000041">
    <property type="protein sequence ID" value="MFD2277393.1"/>
    <property type="molecule type" value="Genomic_DNA"/>
</dbReference>
<dbReference type="Proteomes" id="UP001597297">
    <property type="component" value="Unassembled WGS sequence"/>
</dbReference>
<protein>
    <recommendedName>
        <fullName evidence="7">Ribonuclease R</fullName>
        <shortName evidence="7">RNase R</shortName>
        <ecNumber evidence="7">3.1.13.1</ecNumber>
    </recommendedName>
</protein>
<dbReference type="GO" id="GO:0008859">
    <property type="term" value="F:exoribonuclease II activity"/>
    <property type="evidence" value="ECO:0007669"/>
    <property type="project" value="UniProtKB-EC"/>
</dbReference>
<dbReference type="Pfam" id="PF00575">
    <property type="entry name" value="S1"/>
    <property type="match status" value="1"/>
</dbReference>